<feature type="domain" description="C3H1-type" evidence="7">
    <location>
        <begin position="330"/>
        <end position="358"/>
    </location>
</feature>
<feature type="coiled-coil region" evidence="4">
    <location>
        <begin position="733"/>
        <end position="771"/>
    </location>
</feature>
<evidence type="ECO:0000313" key="9">
    <source>
        <dbReference type="Proteomes" id="UP000825935"/>
    </source>
</evidence>
<dbReference type="EMBL" id="CM035433">
    <property type="protein sequence ID" value="KAH7294352.1"/>
    <property type="molecule type" value="Genomic_DNA"/>
</dbReference>
<dbReference type="GO" id="GO:0005634">
    <property type="term" value="C:nucleus"/>
    <property type="evidence" value="ECO:0007669"/>
    <property type="project" value="TreeGrafter"/>
</dbReference>
<dbReference type="CDD" id="cd12257">
    <property type="entry name" value="RRM1_RBM26_like"/>
    <property type="match status" value="1"/>
</dbReference>
<dbReference type="SMART" id="SM00360">
    <property type="entry name" value="RRM"/>
    <property type="match status" value="1"/>
</dbReference>
<evidence type="ECO:0000256" key="2">
    <source>
        <dbReference type="PROSITE-ProRule" id="PRU00176"/>
    </source>
</evidence>
<name>A0A8T2RD83_CERRI</name>
<dbReference type="PROSITE" id="PS50102">
    <property type="entry name" value="RRM"/>
    <property type="match status" value="1"/>
</dbReference>
<evidence type="ECO:0000256" key="4">
    <source>
        <dbReference type="SAM" id="Coils"/>
    </source>
</evidence>
<feature type="compositionally biased region" description="Polar residues" evidence="5">
    <location>
        <begin position="178"/>
        <end position="193"/>
    </location>
</feature>
<proteinExistence type="predicted"/>
<keyword evidence="3" id="KW-0862">Zinc</keyword>
<dbReference type="InterPro" id="IPR000504">
    <property type="entry name" value="RRM_dom"/>
</dbReference>
<evidence type="ECO:0000259" key="6">
    <source>
        <dbReference type="PROSITE" id="PS50102"/>
    </source>
</evidence>
<feature type="domain" description="RRM" evidence="6">
    <location>
        <begin position="597"/>
        <end position="669"/>
    </location>
</feature>
<dbReference type="InterPro" id="IPR012677">
    <property type="entry name" value="Nucleotide-bd_a/b_plait_sf"/>
</dbReference>
<feature type="compositionally biased region" description="Basic and acidic residues" evidence="5">
    <location>
        <begin position="889"/>
        <end position="900"/>
    </location>
</feature>
<feature type="region of interest" description="Disordered" evidence="5">
    <location>
        <begin position="776"/>
        <end position="816"/>
    </location>
</feature>
<feature type="region of interest" description="Disordered" evidence="5">
    <location>
        <begin position="380"/>
        <end position="402"/>
    </location>
</feature>
<sequence length="900" mass="100033">MEFDEGLLSSYLVENLRPLTEADPNLLARFVTALLKKNKPKQELEALCIEELFEFLGDDSEVFVRDLFHAFENGILSIFKKDPDINVGEVMSTIPLKAPGKAIDDVIRVTDDSACLDMERLPELENGVCHYNEDDEATDDEDDDRNHKHKRRMNISNFHDGNGAIQKSLMNKNDKSQIVRQPSSYSKNISGARNNKGLHMPHNRKKDALSERVSYHLGSIARHGGEKNRHFFPKRHSILPGNGIEPMFGCHRVGAPLEPWITYDYRNTLDGISLNPPIMSLGSFDPCFGRSISTVGRQGIEFGQYPVVKNSHQSDNAFLNHVRQGSFGIIQGASSCPDFEERGYCLRGDLCPMEHGANRIVVADFQSLSKLNLPLIPSTHQQFQTSGSSSTTSQSSCSSNPVPVKDQVPLMVDEQIFCKGQFANFTSEADVYDPEQPFLNKEQASGLRSELSRQLMKEDRKNVQGASTVLKQISDHGPDENNIKVFSFNDMKHELPREKAVEKDARLNCYGVAINDENNGQQRSFFKAGTEVLVEGYEPECVSDVHENGFKEEILDKSKGVDAGGVTDQKRNSGLYCVGLKSYNKSDVGSEGERASRTLYVGFLPKVKNKKNLLKIHFQKFGEIVDIRVPSQGDTAFVQFSRQEEAEAALQSPEAVMGNRFIRVSWAKRDSVPFSAAGYGFAVPAAGHKRKVDPEDSEGILCENMSVKFNRATCKSPESKHKSVSVKTAIPSCHKKQQELELMVEELRKKQDELAQKREDFRRQLERYSKQLFGQGIRVTGGSHSDKSTNLCSEDAKTQPKEAAHSTKESSSDKVEARIDESLKGISALSASVDEPRSSSEQSDASLLKDTIKLCLDPVHSSSVTCPSGELISSLSSNDAELSGSSEFSPRRDKCGQHTT</sequence>
<evidence type="ECO:0000256" key="3">
    <source>
        <dbReference type="PROSITE-ProRule" id="PRU00723"/>
    </source>
</evidence>
<evidence type="ECO:0000256" key="5">
    <source>
        <dbReference type="SAM" id="MobiDB-lite"/>
    </source>
</evidence>
<dbReference type="InterPro" id="IPR045137">
    <property type="entry name" value="RBM26/27"/>
</dbReference>
<feature type="region of interest" description="Disordered" evidence="5">
    <location>
        <begin position="862"/>
        <end position="900"/>
    </location>
</feature>
<dbReference type="Pfam" id="PF00076">
    <property type="entry name" value="RRM_1"/>
    <property type="match status" value="1"/>
</dbReference>
<keyword evidence="3" id="KW-0479">Metal-binding</keyword>
<feature type="compositionally biased region" description="Acidic residues" evidence="5">
    <location>
        <begin position="133"/>
        <end position="143"/>
    </location>
</feature>
<feature type="compositionally biased region" description="Low complexity" evidence="5">
    <location>
        <begin position="380"/>
        <end position="399"/>
    </location>
</feature>
<keyword evidence="3" id="KW-0863">Zinc-finger</keyword>
<gene>
    <name evidence="8" type="ORF">KP509_28G067800</name>
</gene>
<keyword evidence="9" id="KW-1185">Reference proteome</keyword>
<dbReference type="EMBL" id="CM035433">
    <property type="protein sequence ID" value="KAH7294349.1"/>
    <property type="molecule type" value="Genomic_DNA"/>
</dbReference>
<organism evidence="8 9">
    <name type="scientific">Ceratopteris richardii</name>
    <name type="common">Triangle waterfern</name>
    <dbReference type="NCBI Taxonomy" id="49495"/>
    <lineage>
        <taxon>Eukaryota</taxon>
        <taxon>Viridiplantae</taxon>
        <taxon>Streptophyta</taxon>
        <taxon>Embryophyta</taxon>
        <taxon>Tracheophyta</taxon>
        <taxon>Polypodiopsida</taxon>
        <taxon>Polypodiidae</taxon>
        <taxon>Polypodiales</taxon>
        <taxon>Pteridineae</taxon>
        <taxon>Pteridaceae</taxon>
        <taxon>Parkerioideae</taxon>
        <taxon>Ceratopteris</taxon>
    </lineage>
</organism>
<protein>
    <submittedName>
        <fullName evidence="8">Uncharacterized protein</fullName>
    </submittedName>
</protein>
<feature type="zinc finger region" description="C3H1-type" evidence="3">
    <location>
        <begin position="330"/>
        <end position="358"/>
    </location>
</feature>
<dbReference type="OMA" id="HEMEPLH"/>
<dbReference type="InterPro" id="IPR000571">
    <property type="entry name" value="Znf_CCCH"/>
</dbReference>
<evidence type="ECO:0000259" key="7">
    <source>
        <dbReference type="PROSITE" id="PS50103"/>
    </source>
</evidence>
<dbReference type="OrthoDB" id="443401at2759"/>
<comment type="caution">
    <text evidence="8">The sequence shown here is derived from an EMBL/GenBank/DDBJ whole genome shotgun (WGS) entry which is preliminary data.</text>
</comment>
<dbReference type="PANTHER" id="PTHR14398">
    <property type="entry name" value="RNA RECOGNITION RRM/RNP DOMAIN"/>
    <property type="match status" value="1"/>
</dbReference>
<evidence type="ECO:0000313" key="8">
    <source>
        <dbReference type="EMBL" id="KAH7294349.1"/>
    </source>
</evidence>
<feature type="region of interest" description="Disordered" evidence="5">
    <location>
        <begin position="129"/>
        <end position="208"/>
    </location>
</feature>
<reference evidence="8" key="1">
    <citation type="submission" date="2021-08" db="EMBL/GenBank/DDBJ databases">
        <title>WGS assembly of Ceratopteris richardii.</title>
        <authorList>
            <person name="Marchant D.B."/>
            <person name="Chen G."/>
            <person name="Jenkins J."/>
            <person name="Shu S."/>
            <person name="Leebens-Mack J."/>
            <person name="Grimwood J."/>
            <person name="Schmutz J."/>
            <person name="Soltis P."/>
            <person name="Soltis D."/>
            <person name="Chen Z.-H."/>
        </authorList>
    </citation>
    <scope>NUCLEOTIDE SEQUENCE</scope>
    <source>
        <strain evidence="8">Whitten #5841</strain>
        <tissue evidence="8">Leaf</tissue>
    </source>
</reference>
<dbReference type="PANTHER" id="PTHR14398:SF0">
    <property type="entry name" value="ZINC FINGER PROTEIN SWM"/>
    <property type="match status" value="1"/>
</dbReference>
<dbReference type="AlphaFoldDB" id="A0A8T2RD83"/>
<feature type="compositionally biased region" description="Polar residues" evidence="5">
    <location>
        <begin position="862"/>
        <end position="888"/>
    </location>
</feature>
<feature type="compositionally biased region" description="Basic and acidic residues" evidence="5">
    <location>
        <begin position="794"/>
        <end position="816"/>
    </location>
</feature>
<dbReference type="SUPFAM" id="SSF54928">
    <property type="entry name" value="RNA-binding domain, RBD"/>
    <property type="match status" value="1"/>
</dbReference>
<dbReference type="Gene3D" id="3.30.70.330">
    <property type="match status" value="1"/>
</dbReference>
<keyword evidence="1 2" id="KW-0694">RNA-binding</keyword>
<keyword evidence="4" id="KW-0175">Coiled coil</keyword>
<dbReference type="InterPro" id="IPR035979">
    <property type="entry name" value="RBD_domain_sf"/>
</dbReference>
<dbReference type="GO" id="GO:0003723">
    <property type="term" value="F:RNA binding"/>
    <property type="evidence" value="ECO:0007669"/>
    <property type="project" value="UniProtKB-UniRule"/>
</dbReference>
<dbReference type="PROSITE" id="PS50103">
    <property type="entry name" value="ZF_C3H1"/>
    <property type="match status" value="1"/>
</dbReference>
<evidence type="ECO:0000256" key="1">
    <source>
        <dbReference type="ARBA" id="ARBA00022884"/>
    </source>
</evidence>
<dbReference type="Proteomes" id="UP000825935">
    <property type="component" value="Chromosome 28"/>
</dbReference>
<dbReference type="GO" id="GO:0008270">
    <property type="term" value="F:zinc ion binding"/>
    <property type="evidence" value="ECO:0007669"/>
    <property type="project" value="UniProtKB-KW"/>
</dbReference>
<accession>A0A8T2RD83</accession>